<dbReference type="OrthoDB" id="5195224at2"/>
<evidence type="ECO:0000313" key="1">
    <source>
        <dbReference type="EMBL" id="SEE38176.1"/>
    </source>
</evidence>
<accession>A0A1H5IDA8</accession>
<gene>
    <name evidence="1" type="ORF">SAMN04488561_1155</name>
</gene>
<dbReference type="Proteomes" id="UP000181980">
    <property type="component" value="Unassembled WGS sequence"/>
</dbReference>
<organism evidence="1 2">
    <name type="scientific">Jiangella alba</name>
    <dbReference type="NCBI Taxonomy" id="561176"/>
    <lineage>
        <taxon>Bacteria</taxon>
        <taxon>Bacillati</taxon>
        <taxon>Actinomycetota</taxon>
        <taxon>Actinomycetes</taxon>
        <taxon>Jiangellales</taxon>
        <taxon>Jiangellaceae</taxon>
        <taxon>Jiangella</taxon>
    </lineage>
</organism>
<sequence>MERKALLALGLVLLAVIALGAVALQRQSDRIDELEAAVGELRVRADDAGRPGGLDDTARLDEIERQLGFDAPSWPTEDIHERIAQLEWGLSLICGHLHRNGAEVLC</sequence>
<reference evidence="2" key="1">
    <citation type="submission" date="2016-10" db="EMBL/GenBank/DDBJ databases">
        <authorList>
            <person name="Varghese N."/>
            <person name="Submissions S."/>
        </authorList>
    </citation>
    <scope>NUCLEOTIDE SEQUENCE [LARGE SCALE GENOMIC DNA]</scope>
    <source>
        <strain evidence="2">DSM 45237</strain>
    </source>
</reference>
<evidence type="ECO:0000313" key="2">
    <source>
        <dbReference type="Proteomes" id="UP000181980"/>
    </source>
</evidence>
<dbReference type="RefSeq" id="WP_069113169.1">
    <property type="nucleotide sequence ID" value="NZ_FNUC01000003.1"/>
</dbReference>
<proteinExistence type="predicted"/>
<protein>
    <submittedName>
        <fullName evidence="1">Uncharacterized protein</fullName>
    </submittedName>
</protein>
<keyword evidence="2" id="KW-1185">Reference proteome</keyword>
<dbReference type="AlphaFoldDB" id="A0A1H5IDA8"/>
<name>A0A1H5IDA8_9ACTN</name>
<dbReference type="EMBL" id="FNUC01000003">
    <property type="protein sequence ID" value="SEE38176.1"/>
    <property type="molecule type" value="Genomic_DNA"/>
</dbReference>